<dbReference type="AlphaFoldDB" id="A0A0V1DBI0"/>
<accession>A0A0V1DBI0</accession>
<dbReference type="EMBL" id="JYDI01000016">
    <property type="protein sequence ID" value="KRY59017.1"/>
    <property type="molecule type" value="Genomic_DNA"/>
</dbReference>
<protein>
    <submittedName>
        <fullName evidence="1">Uncharacterized protein</fullName>
    </submittedName>
</protein>
<organism evidence="1 2">
    <name type="scientific">Trichinella britovi</name>
    <name type="common">Parasitic roundworm</name>
    <dbReference type="NCBI Taxonomy" id="45882"/>
    <lineage>
        <taxon>Eukaryota</taxon>
        <taxon>Metazoa</taxon>
        <taxon>Ecdysozoa</taxon>
        <taxon>Nematoda</taxon>
        <taxon>Enoplea</taxon>
        <taxon>Dorylaimia</taxon>
        <taxon>Trichinellida</taxon>
        <taxon>Trichinellidae</taxon>
        <taxon>Trichinella</taxon>
    </lineage>
</organism>
<evidence type="ECO:0000313" key="2">
    <source>
        <dbReference type="Proteomes" id="UP000054653"/>
    </source>
</evidence>
<sequence length="74" mass="8431">MCHLQKLAVSASVEKQVPLGDYQKPQSPKMDFQGINPSETIIELQQTCPDGCLLRISRKYCGQTWMLAMHGHWQ</sequence>
<dbReference type="Proteomes" id="UP000054653">
    <property type="component" value="Unassembled WGS sequence"/>
</dbReference>
<gene>
    <name evidence="1" type="ORF">T03_10357</name>
</gene>
<comment type="caution">
    <text evidence="1">The sequence shown here is derived from an EMBL/GenBank/DDBJ whole genome shotgun (WGS) entry which is preliminary data.</text>
</comment>
<reference evidence="1 2" key="1">
    <citation type="submission" date="2015-01" db="EMBL/GenBank/DDBJ databases">
        <title>Evolution of Trichinella species and genotypes.</title>
        <authorList>
            <person name="Korhonen P.K."/>
            <person name="Edoardo P."/>
            <person name="Giuseppe L.R."/>
            <person name="Gasser R.B."/>
        </authorList>
    </citation>
    <scope>NUCLEOTIDE SEQUENCE [LARGE SCALE GENOMIC DNA]</scope>
    <source>
        <strain evidence="1">ISS120</strain>
    </source>
</reference>
<keyword evidence="2" id="KW-1185">Reference proteome</keyword>
<proteinExistence type="predicted"/>
<evidence type="ECO:0000313" key="1">
    <source>
        <dbReference type="EMBL" id="KRY59017.1"/>
    </source>
</evidence>
<name>A0A0V1DBI0_TRIBR</name>